<dbReference type="Pfam" id="PF12704">
    <property type="entry name" value="MacB_PCD"/>
    <property type="match status" value="1"/>
</dbReference>
<reference evidence="10 11" key="1">
    <citation type="submission" date="2018-10" db="EMBL/GenBank/DDBJ databases">
        <title>Falsibacillus sp. genome draft.</title>
        <authorList>
            <person name="Shi S."/>
        </authorList>
    </citation>
    <scope>NUCLEOTIDE SEQUENCE [LARGE SCALE GENOMIC DNA]</scope>
    <source>
        <strain evidence="10 11">GY 10110</strain>
    </source>
</reference>
<dbReference type="InterPro" id="IPR025857">
    <property type="entry name" value="MacB_PCD"/>
</dbReference>
<evidence type="ECO:0000256" key="3">
    <source>
        <dbReference type="ARBA" id="ARBA00022692"/>
    </source>
</evidence>
<evidence type="ECO:0000259" key="9">
    <source>
        <dbReference type="Pfam" id="PF12704"/>
    </source>
</evidence>
<evidence type="ECO:0000256" key="2">
    <source>
        <dbReference type="ARBA" id="ARBA00022475"/>
    </source>
</evidence>
<feature type="transmembrane region" description="Helical" evidence="7">
    <location>
        <begin position="32"/>
        <end position="53"/>
    </location>
</feature>
<feature type="domain" description="MacB-like periplasmic core" evidence="9">
    <location>
        <begin position="33"/>
        <end position="234"/>
    </location>
</feature>
<keyword evidence="5 7" id="KW-0472">Membrane</keyword>
<keyword evidence="11" id="KW-1185">Reference proteome</keyword>
<evidence type="ECO:0000256" key="1">
    <source>
        <dbReference type="ARBA" id="ARBA00004651"/>
    </source>
</evidence>
<dbReference type="AlphaFoldDB" id="A0A3L7JZH8"/>
<comment type="caution">
    <text evidence="10">The sequence shown here is derived from an EMBL/GenBank/DDBJ whole genome shotgun (WGS) entry which is preliminary data.</text>
</comment>
<feature type="transmembrane region" description="Helical" evidence="7">
    <location>
        <begin position="365"/>
        <end position="385"/>
    </location>
</feature>
<evidence type="ECO:0000256" key="4">
    <source>
        <dbReference type="ARBA" id="ARBA00022989"/>
    </source>
</evidence>
<sequence length="400" mass="43039">MASYTRKEVRHLGLMQSIKMALRSIRSNKLRAFLTMLGIIIGVSSVIILISIGQGSTKSVTSQINQLGTNLLTVNVFGTDEVKLDNGKVEEIKKLNGIKNISPSVSGRVTLKYGRNSSQVSLTGTNAAYQEVRDTKVSRGRFLSDLDLEYRQKVVVLGSTTAETLFGFSNPIGQAVQVNGTSYQVVGVLQSKGQSLGQSGDDTVIMPLSTAQRVLKTTTIQTLYIQGSDEHQMNFLMNLIERKLASMFPNQSDNYSVVNQQDLMDTMSSVTNTMTMMLGGIAGISLLVGGIGIMNIMLVSVSERTKEIGICKAIGAKRSAILLQFLVEAVVISSLGGLIGVLIGIGGSQIASTSFNMSVSFSPNVMVNAFLFSLFVGVVFGVFPANKASKLHPIQALRYE</sequence>
<gene>
    <name evidence="10" type="ORF">D9X91_07915</name>
</gene>
<comment type="similarity">
    <text evidence="6">Belongs to the ABC-4 integral membrane protein family.</text>
</comment>
<feature type="transmembrane region" description="Helical" evidence="7">
    <location>
        <begin position="320"/>
        <end position="345"/>
    </location>
</feature>
<feature type="domain" description="ABC3 transporter permease C-terminal" evidence="8">
    <location>
        <begin position="281"/>
        <end position="393"/>
    </location>
</feature>
<evidence type="ECO:0000259" key="8">
    <source>
        <dbReference type="Pfam" id="PF02687"/>
    </source>
</evidence>
<keyword evidence="3 7" id="KW-0812">Transmembrane</keyword>
<keyword evidence="2" id="KW-1003">Cell membrane</keyword>
<evidence type="ECO:0000256" key="6">
    <source>
        <dbReference type="ARBA" id="ARBA00038076"/>
    </source>
</evidence>
<feature type="transmembrane region" description="Helical" evidence="7">
    <location>
        <begin position="276"/>
        <end position="299"/>
    </location>
</feature>
<evidence type="ECO:0000256" key="5">
    <source>
        <dbReference type="ARBA" id="ARBA00023136"/>
    </source>
</evidence>
<dbReference type="InterPro" id="IPR050250">
    <property type="entry name" value="Macrolide_Exporter_MacB"/>
</dbReference>
<dbReference type="PANTHER" id="PTHR30572:SF4">
    <property type="entry name" value="ABC TRANSPORTER PERMEASE YTRF"/>
    <property type="match status" value="1"/>
</dbReference>
<dbReference type="GO" id="GO:0022857">
    <property type="term" value="F:transmembrane transporter activity"/>
    <property type="evidence" value="ECO:0007669"/>
    <property type="project" value="TreeGrafter"/>
</dbReference>
<dbReference type="PANTHER" id="PTHR30572">
    <property type="entry name" value="MEMBRANE COMPONENT OF TRANSPORTER-RELATED"/>
    <property type="match status" value="1"/>
</dbReference>
<dbReference type="EMBL" id="RCVZ01000004">
    <property type="protein sequence ID" value="RLQ96207.1"/>
    <property type="molecule type" value="Genomic_DNA"/>
</dbReference>
<dbReference type="Proteomes" id="UP000276770">
    <property type="component" value="Unassembled WGS sequence"/>
</dbReference>
<organism evidence="10 11">
    <name type="scientific">Falsibacillus albus</name>
    <dbReference type="NCBI Taxonomy" id="2478915"/>
    <lineage>
        <taxon>Bacteria</taxon>
        <taxon>Bacillati</taxon>
        <taxon>Bacillota</taxon>
        <taxon>Bacilli</taxon>
        <taxon>Bacillales</taxon>
        <taxon>Bacillaceae</taxon>
        <taxon>Falsibacillus</taxon>
    </lineage>
</organism>
<comment type="subcellular location">
    <subcellularLocation>
        <location evidence="1">Cell membrane</location>
        <topology evidence="1">Multi-pass membrane protein</topology>
    </subcellularLocation>
</comment>
<proteinExistence type="inferred from homology"/>
<evidence type="ECO:0000313" key="11">
    <source>
        <dbReference type="Proteomes" id="UP000276770"/>
    </source>
</evidence>
<keyword evidence="4 7" id="KW-1133">Transmembrane helix</keyword>
<dbReference type="InterPro" id="IPR003838">
    <property type="entry name" value="ABC3_permease_C"/>
</dbReference>
<protein>
    <submittedName>
        <fullName evidence="10">FtsX-like permease family protein</fullName>
    </submittedName>
</protein>
<evidence type="ECO:0000256" key="7">
    <source>
        <dbReference type="SAM" id="Phobius"/>
    </source>
</evidence>
<name>A0A3L7JZH8_9BACI</name>
<dbReference type="GO" id="GO:0005886">
    <property type="term" value="C:plasma membrane"/>
    <property type="evidence" value="ECO:0007669"/>
    <property type="project" value="UniProtKB-SubCell"/>
</dbReference>
<dbReference type="Pfam" id="PF02687">
    <property type="entry name" value="FtsX"/>
    <property type="match status" value="1"/>
</dbReference>
<dbReference type="OrthoDB" id="9770036at2"/>
<evidence type="ECO:0000313" key="10">
    <source>
        <dbReference type="EMBL" id="RLQ96207.1"/>
    </source>
</evidence>
<accession>A0A3L7JZH8</accession>